<dbReference type="RefSeq" id="WP_073612777.1">
    <property type="nucleotide sequence ID" value="NZ_FRFE01000005.1"/>
</dbReference>
<evidence type="ECO:0000313" key="6">
    <source>
        <dbReference type="Proteomes" id="UP000184603"/>
    </source>
</evidence>
<dbReference type="STRING" id="1121416.SAMN02745220_01443"/>
<dbReference type="GO" id="GO:0000052">
    <property type="term" value="P:citrulline metabolic process"/>
    <property type="evidence" value="ECO:0007669"/>
    <property type="project" value="TreeGrafter"/>
</dbReference>
<evidence type="ECO:0000256" key="3">
    <source>
        <dbReference type="PIRSR" id="PIRSR633199-1"/>
    </source>
</evidence>
<gene>
    <name evidence="5" type="ORF">SAMN02745220_01443</name>
</gene>
<organism evidence="5 6">
    <name type="scientific">Desulfopila aestuarii DSM 18488</name>
    <dbReference type="NCBI Taxonomy" id="1121416"/>
    <lineage>
        <taxon>Bacteria</taxon>
        <taxon>Pseudomonadati</taxon>
        <taxon>Thermodesulfobacteriota</taxon>
        <taxon>Desulfobulbia</taxon>
        <taxon>Desulfobulbales</taxon>
        <taxon>Desulfocapsaceae</taxon>
        <taxon>Desulfopila</taxon>
    </lineage>
</organism>
<dbReference type="PANTHER" id="PTHR12737">
    <property type="entry name" value="DIMETHYLARGININE DIMETHYLAMINOHYDROLASE"/>
    <property type="match status" value="1"/>
</dbReference>
<feature type="binding site" evidence="4">
    <location>
        <begin position="67"/>
        <end position="68"/>
    </location>
    <ligand>
        <name>substrate</name>
    </ligand>
</feature>
<accession>A0A1M7Y2Z9</accession>
<dbReference type="GO" id="GO:0016403">
    <property type="term" value="F:dimethylargininase activity"/>
    <property type="evidence" value="ECO:0007669"/>
    <property type="project" value="TreeGrafter"/>
</dbReference>
<dbReference type="GO" id="GO:0045429">
    <property type="term" value="P:positive regulation of nitric oxide biosynthetic process"/>
    <property type="evidence" value="ECO:0007669"/>
    <property type="project" value="TreeGrafter"/>
</dbReference>
<feature type="binding site" evidence="4">
    <location>
        <position position="87"/>
    </location>
    <ligand>
        <name>substrate</name>
    </ligand>
</feature>
<dbReference type="Gene3D" id="3.75.10.10">
    <property type="entry name" value="L-arginine/glycine Amidinotransferase, Chain A"/>
    <property type="match status" value="1"/>
</dbReference>
<dbReference type="AlphaFoldDB" id="A0A1M7Y2Z9"/>
<proteinExistence type="inferred from homology"/>
<sequence length="255" mass="27422">MFTFTRAIVKTCGRSMISGLSEANLGAPDYDTALRQHQNYITALQACGLDVVVLDPDEAFPDSTFIEDVAVLTPHCAIVTRPAAPSRAGETRSISRILPDYFQQIEVIHEPGTLDGGDVMQIGDHFYIGLSGRTNSEGARQLIAILRKYGMTGSTVVVKEFLHLKTGVTALGDTTLIATGECIERPEFSGFAILPVAHKEAGAANCIRINNHILMPAGFPSVKALLKDLGAETIEVDISEFAKLDGGLTCLSLRF</sequence>
<feature type="binding site" evidence="4">
    <location>
        <position position="133"/>
    </location>
    <ligand>
        <name>substrate</name>
    </ligand>
</feature>
<feature type="binding site" evidence="4">
    <location>
        <position position="244"/>
    </location>
    <ligand>
        <name>substrate</name>
    </ligand>
</feature>
<dbReference type="GO" id="GO:0016597">
    <property type="term" value="F:amino acid binding"/>
    <property type="evidence" value="ECO:0007669"/>
    <property type="project" value="TreeGrafter"/>
</dbReference>
<keyword evidence="2" id="KW-0378">Hydrolase</keyword>
<evidence type="ECO:0000256" key="4">
    <source>
        <dbReference type="PIRSR" id="PIRSR633199-2"/>
    </source>
</evidence>
<keyword evidence="6" id="KW-1185">Reference proteome</keyword>
<dbReference type="OrthoDB" id="9790596at2"/>
<reference evidence="5 6" key="1">
    <citation type="submission" date="2016-12" db="EMBL/GenBank/DDBJ databases">
        <authorList>
            <person name="Song W.-J."/>
            <person name="Kurnit D.M."/>
        </authorList>
    </citation>
    <scope>NUCLEOTIDE SEQUENCE [LARGE SCALE GENOMIC DNA]</scope>
    <source>
        <strain evidence="5 6">DSM 18488</strain>
    </source>
</reference>
<feature type="binding site" evidence="4">
    <location>
        <position position="20"/>
    </location>
    <ligand>
        <name>substrate</name>
    </ligand>
</feature>
<evidence type="ECO:0000313" key="5">
    <source>
        <dbReference type="EMBL" id="SHO46357.1"/>
    </source>
</evidence>
<evidence type="ECO:0000256" key="1">
    <source>
        <dbReference type="ARBA" id="ARBA00008532"/>
    </source>
</evidence>
<dbReference type="GO" id="GO:0006525">
    <property type="term" value="P:arginine metabolic process"/>
    <property type="evidence" value="ECO:0007669"/>
    <property type="project" value="TreeGrafter"/>
</dbReference>
<dbReference type="PANTHER" id="PTHR12737:SF9">
    <property type="entry name" value="DIMETHYLARGININASE"/>
    <property type="match status" value="1"/>
</dbReference>
<dbReference type="Pfam" id="PF02274">
    <property type="entry name" value="ADI"/>
    <property type="match status" value="1"/>
</dbReference>
<dbReference type="Proteomes" id="UP000184603">
    <property type="component" value="Unassembled WGS sequence"/>
</dbReference>
<dbReference type="InterPro" id="IPR033199">
    <property type="entry name" value="DDAH-like"/>
</dbReference>
<dbReference type="EMBL" id="FRFE01000005">
    <property type="protein sequence ID" value="SHO46357.1"/>
    <property type="molecule type" value="Genomic_DNA"/>
</dbReference>
<evidence type="ECO:0000256" key="2">
    <source>
        <dbReference type="ARBA" id="ARBA00022801"/>
    </source>
</evidence>
<name>A0A1M7Y2Z9_9BACT</name>
<feature type="active site" description="Proton donor" evidence="3">
    <location>
        <position position="163"/>
    </location>
</feature>
<comment type="similarity">
    <text evidence="1">Belongs to the DDAH family.</text>
</comment>
<feature type="active site" description="Nucleophile" evidence="3">
    <location>
        <position position="250"/>
    </location>
</feature>
<feature type="binding site" evidence="4">
    <location>
        <position position="62"/>
    </location>
    <ligand>
        <name>substrate</name>
    </ligand>
</feature>
<protein>
    <submittedName>
        <fullName evidence="5">Dimethylargininase</fullName>
    </submittedName>
</protein>
<dbReference type="SUPFAM" id="SSF55909">
    <property type="entry name" value="Pentein"/>
    <property type="match status" value="1"/>
</dbReference>